<evidence type="ECO:0000313" key="2">
    <source>
        <dbReference type="EMBL" id="KAL0483205.1"/>
    </source>
</evidence>
<feature type="region of interest" description="Disordered" evidence="1">
    <location>
        <begin position="43"/>
        <end position="68"/>
    </location>
</feature>
<dbReference type="AlphaFoldDB" id="A0AAW2Z1H7"/>
<proteinExistence type="predicted"/>
<organism evidence="2 3">
    <name type="scientific">Acrasis kona</name>
    <dbReference type="NCBI Taxonomy" id="1008807"/>
    <lineage>
        <taxon>Eukaryota</taxon>
        <taxon>Discoba</taxon>
        <taxon>Heterolobosea</taxon>
        <taxon>Tetramitia</taxon>
        <taxon>Eutetramitia</taxon>
        <taxon>Acrasidae</taxon>
        <taxon>Acrasis</taxon>
    </lineage>
</organism>
<dbReference type="EMBL" id="JAOPGA020000945">
    <property type="protein sequence ID" value="KAL0483205.1"/>
    <property type="molecule type" value="Genomic_DNA"/>
</dbReference>
<feature type="compositionally biased region" description="Pro residues" evidence="1">
    <location>
        <begin position="55"/>
        <end position="64"/>
    </location>
</feature>
<dbReference type="Proteomes" id="UP001431209">
    <property type="component" value="Unassembled WGS sequence"/>
</dbReference>
<gene>
    <name evidence="2" type="ORF">AKO1_014865</name>
</gene>
<evidence type="ECO:0000313" key="3">
    <source>
        <dbReference type="Proteomes" id="UP001431209"/>
    </source>
</evidence>
<protein>
    <submittedName>
        <fullName evidence="2">Nuclear receptor subfamily 0 group B member</fullName>
    </submittedName>
</protein>
<sequence>MKSSSTQGACADKDPIKLPSIFNIEHLDGRVRSISEPELSKVIAKKKKKSSSPKPSDPSPPPQPVKTFKRKALRELSPWSRPETAMSVFYVGDDLK</sequence>
<accession>A0AAW2Z1H7</accession>
<keyword evidence="3" id="KW-1185">Reference proteome</keyword>
<evidence type="ECO:0000256" key="1">
    <source>
        <dbReference type="SAM" id="MobiDB-lite"/>
    </source>
</evidence>
<name>A0AAW2Z1H7_9EUKA</name>
<reference evidence="2 3" key="1">
    <citation type="submission" date="2024-03" db="EMBL/GenBank/DDBJ databases">
        <title>The Acrasis kona genome and developmental transcriptomes reveal deep origins of eukaryotic multicellular pathways.</title>
        <authorList>
            <person name="Sheikh S."/>
            <person name="Fu C.-J."/>
            <person name="Brown M.W."/>
            <person name="Baldauf S.L."/>
        </authorList>
    </citation>
    <scope>NUCLEOTIDE SEQUENCE [LARGE SCALE GENOMIC DNA]</scope>
    <source>
        <strain evidence="2 3">ATCC MYA-3509</strain>
    </source>
</reference>
<comment type="caution">
    <text evidence="2">The sequence shown here is derived from an EMBL/GenBank/DDBJ whole genome shotgun (WGS) entry which is preliminary data.</text>
</comment>
<keyword evidence="2" id="KW-0675">Receptor</keyword>